<sequence length="286" mass="30487">MNPHSDTLTPAGDDGGRNVLRMERRLAHPPAKVWAAITRPAHLAQWFPSEVTLDLRPGGAMGFHFPGDEGPGMTGEVTDADEPRLFAFSWGDDHLRWEIAPDGPDGRGSLLTLVHTFGDRFGAPSFAAGWQLCISALGQFLDGGQAEVSRDAGELHEAYLEQFDLGHGAVTGDGIRFERQLVRSADAVWAELCSGEEPLEGDTAPDGFLADGVSAGPVTALRAPVSLTYAVHPKGEVRWELGEGTGYGTRLVLTQTGPFGSAAATDEALAAWHARIERLAGRLLEG</sequence>
<name>A0ABY4PV97_9ACTN</name>
<dbReference type="InterPro" id="IPR013538">
    <property type="entry name" value="ASHA1/2-like_C"/>
</dbReference>
<dbReference type="Gene3D" id="3.30.530.20">
    <property type="match status" value="2"/>
</dbReference>
<proteinExistence type="inferred from homology"/>
<dbReference type="CDD" id="cd08899">
    <property type="entry name" value="SRPBCC_CalC_Aha1-like_6"/>
    <property type="match status" value="1"/>
</dbReference>
<reference evidence="3 4" key="1">
    <citation type="submission" date="2022-05" db="EMBL/GenBank/DDBJ databases">
        <authorList>
            <person name="Zhou X."/>
            <person name="Li K."/>
            <person name="Man Y."/>
        </authorList>
    </citation>
    <scope>NUCLEOTIDE SEQUENCE [LARGE SCALE GENOMIC DNA]</scope>
    <source>
        <strain evidence="3 4">MS405</strain>
    </source>
</reference>
<dbReference type="RefSeq" id="WP_249589139.1">
    <property type="nucleotide sequence ID" value="NZ_BAAAQL010000046.1"/>
</dbReference>
<evidence type="ECO:0000259" key="2">
    <source>
        <dbReference type="Pfam" id="PF08327"/>
    </source>
</evidence>
<dbReference type="EMBL" id="CP097289">
    <property type="protein sequence ID" value="UQT57752.1"/>
    <property type="molecule type" value="Genomic_DNA"/>
</dbReference>
<evidence type="ECO:0000256" key="1">
    <source>
        <dbReference type="ARBA" id="ARBA00006817"/>
    </source>
</evidence>
<dbReference type="InterPro" id="IPR023393">
    <property type="entry name" value="START-like_dom_sf"/>
</dbReference>
<accession>A0ABY4PV97</accession>
<dbReference type="Pfam" id="PF08327">
    <property type="entry name" value="AHSA1"/>
    <property type="match status" value="1"/>
</dbReference>
<comment type="similarity">
    <text evidence="1">Belongs to the AHA1 family.</text>
</comment>
<evidence type="ECO:0000313" key="4">
    <source>
        <dbReference type="Proteomes" id="UP000829992"/>
    </source>
</evidence>
<organism evidence="3 4">
    <name type="scientific">Streptomyces durmitorensis</name>
    <dbReference type="NCBI Taxonomy" id="319947"/>
    <lineage>
        <taxon>Bacteria</taxon>
        <taxon>Bacillati</taxon>
        <taxon>Actinomycetota</taxon>
        <taxon>Actinomycetes</taxon>
        <taxon>Kitasatosporales</taxon>
        <taxon>Streptomycetaceae</taxon>
        <taxon>Streptomyces</taxon>
    </lineage>
</organism>
<keyword evidence="4" id="KW-1185">Reference proteome</keyword>
<feature type="domain" description="Activator of Hsp90 ATPase homologue 1/2-like C-terminal" evidence="2">
    <location>
        <begin position="28"/>
        <end position="141"/>
    </location>
</feature>
<protein>
    <submittedName>
        <fullName evidence="3">SRPBCC family protein</fullName>
    </submittedName>
</protein>
<gene>
    <name evidence="3" type="ORF">M4V62_23110</name>
</gene>
<dbReference type="SUPFAM" id="SSF55961">
    <property type="entry name" value="Bet v1-like"/>
    <property type="match status" value="2"/>
</dbReference>
<dbReference type="Proteomes" id="UP000829992">
    <property type="component" value="Chromosome"/>
</dbReference>
<evidence type="ECO:0000313" key="3">
    <source>
        <dbReference type="EMBL" id="UQT57752.1"/>
    </source>
</evidence>